<feature type="region of interest" description="Disordered" evidence="1">
    <location>
        <begin position="125"/>
        <end position="154"/>
    </location>
</feature>
<evidence type="ECO:0000313" key="2">
    <source>
        <dbReference type="EMBL" id="SBW19563.1"/>
    </source>
</evidence>
<sequence>MYATEATIIPAGGPDRASGADERFAAALAGYLTAVADHWAAVTTLAERTADRDLHAYADAVSAEADVRAAQAQARAAGAPAGELAVVFRLLAAVTLDRVAAWYQAGRPHRPAGLTAAEVALAGAARPAPPRRAARGGGAGPTFPGRPSPVVAVA</sequence>
<dbReference type="Proteomes" id="UP000199013">
    <property type="component" value="Unassembled WGS sequence"/>
</dbReference>
<evidence type="ECO:0000256" key="1">
    <source>
        <dbReference type="SAM" id="MobiDB-lite"/>
    </source>
</evidence>
<proteinExistence type="predicted"/>
<name>A0A1C3NVL3_9ACTN</name>
<reference evidence="3" key="1">
    <citation type="submission" date="2016-02" db="EMBL/GenBank/DDBJ databases">
        <authorList>
            <person name="Wibberg D."/>
        </authorList>
    </citation>
    <scope>NUCLEOTIDE SEQUENCE [LARGE SCALE GENOMIC DNA]</scope>
</reference>
<accession>A0A1C3NVL3</accession>
<protein>
    <submittedName>
        <fullName evidence="2">Uncharacterized protein</fullName>
    </submittedName>
</protein>
<dbReference type="AlphaFoldDB" id="A0A1C3NVL3"/>
<keyword evidence="3" id="KW-1185">Reference proteome</keyword>
<organism evidence="2 3">
    <name type="scientific">Candidatus Protofrankia californiensis</name>
    <dbReference type="NCBI Taxonomy" id="1839754"/>
    <lineage>
        <taxon>Bacteria</taxon>
        <taxon>Bacillati</taxon>
        <taxon>Actinomycetota</taxon>
        <taxon>Actinomycetes</taxon>
        <taxon>Frankiales</taxon>
        <taxon>Frankiaceae</taxon>
        <taxon>Protofrankia</taxon>
    </lineage>
</organism>
<evidence type="ECO:0000313" key="3">
    <source>
        <dbReference type="Proteomes" id="UP000199013"/>
    </source>
</evidence>
<gene>
    <name evidence="2" type="ORF">FDG2_1435</name>
</gene>
<dbReference type="EMBL" id="FLUV01000592">
    <property type="protein sequence ID" value="SBW19563.1"/>
    <property type="molecule type" value="Genomic_DNA"/>
</dbReference>